<sequence length="623" mass="67933">MRPMETLPRLLARNAAEHAVEVAMREKQFGIWRSFTWAEIGARTAAMALGLRSLGIGAGEVVGLIGDNRPDWVMGEIAAHTVRARSLGLYRDALEDEVAYLLNHAGARLVFAEDEEQVDKLLGIEVPTLAHIIYADPRGLRKYDDPRLMSLAALLQAGEALEAAEPGLHAGLVAATDGAEIAVLCTTSGTTARPKLAMLTGGALIRHCEAYLQADPKGPQDEYVSVLPLSWIMEQIYVLGWGLIARMKVNFVEEPETMMADFREIGPTFVLFAPRIWEQLAAEVRARVMDASALKRRMFDLGLKLAGGRRSAAADLLLFRALRDRLGFTNLTSAATGGAALGPETFRFFQAMGVPLRQLYGQTELLGAYTLHRADAVDFDTVGVPFDPSIEIRIDAPDANGVGEIVTRHPNMFSGYLGATEAADMRDGWLHTGDAGYFDKAGQLVVIDRIKDIAETAGGDRFSPQYIENKLKFSPFVAEAVVLGAGQSHLAAMICIRFPIVSKWAERHRIAFTTYSDLAARPQVLALLRAEVAKVNATLPPAQRLRDLVLLYKELDADDGELTRTRKVRRGVIAEKYGDIIAAIYAGADSIPVDTTIAFQDGTTQRIRTTLAVLRAEPALEAA</sequence>
<proteinExistence type="predicted"/>
<keyword evidence="6" id="KW-1185">Reference proteome</keyword>
<evidence type="ECO:0000256" key="2">
    <source>
        <dbReference type="ARBA" id="ARBA00022832"/>
    </source>
</evidence>
<dbReference type="PANTHER" id="PTHR43272">
    <property type="entry name" value="LONG-CHAIN-FATTY-ACID--COA LIGASE"/>
    <property type="match status" value="1"/>
</dbReference>
<keyword evidence="2" id="KW-0276">Fatty acid metabolism</keyword>
<dbReference type="RefSeq" id="WP_168029210.1">
    <property type="nucleotide sequence ID" value="NZ_JAAVNE010000010.1"/>
</dbReference>
<protein>
    <submittedName>
        <fullName evidence="5">Long-chain fatty acid--CoA ligase</fullName>
    </submittedName>
</protein>
<dbReference type="GO" id="GO:0016874">
    <property type="term" value="F:ligase activity"/>
    <property type="evidence" value="ECO:0007669"/>
    <property type="project" value="UniProtKB-KW"/>
</dbReference>
<keyword evidence="1 5" id="KW-0436">Ligase</keyword>
<evidence type="ECO:0000313" key="6">
    <source>
        <dbReference type="Proteomes" id="UP000787635"/>
    </source>
</evidence>
<evidence type="ECO:0000256" key="1">
    <source>
        <dbReference type="ARBA" id="ARBA00022598"/>
    </source>
</evidence>
<comment type="caution">
    <text evidence="5">The sequence shown here is derived from an EMBL/GenBank/DDBJ whole genome shotgun (WGS) entry which is preliminary data.</text>
</comment>
<dbReference type="Gene3D" id="3.40.50.12780">
    <property type="entry name" value="N-terminal domain of ligase-like"/>
    <property type="match status" value="1"/>
</dbReference>
<gene>
    <name evidence="5" type="ORF">HEQ75_08360</name>
</gene>
<dbReference type="SUPFAM" id="SSF56801">
    <property type="entry name" value="Acetyl-CoA synthetase-like"/>
    <property type="match status" value="1"/>
</dbReference>
<evidence type="ECO:0000259" key="4">
    <source>
        <dbReference type="Pfam" id="PF00501"/>
    </source>
</evidence>
<dbReference type="EMBL" id="JAAVNE010000010">
    <property type="protein sequence ID" value="NKC30874.1"/>
    <property type="molecule type" value="Genomic_DNA"/>
</dbReference>
<dbReference type="InterPro" id="IPR042099">
    <property type="entry name" value="ANL_N_sf"/>
</dbReference>
<feature type="domain" description="AMP-dependent synthetase/ligase" evidence="4">
    <location>
        <begin position="12"/>
        <end position="417"/>
    </location>
</feature>
<dbReference type="Pfam" id="PF23562">
    <property type="entry name" value="AMP-binding_C_3"/>
    <property type="match status" value="1"/>
</dbReference>
<organism evidence="5 6">
    <name type="scientific">Falsiroseomonas selenitidurans</name>
    <dbReference type="NCBI Taxonomy" id="2716335"/>
    <lineage>
        <taxon>Bacteria</taxon>
        <taxon>Pseudomonadati</taxon>
        <taxon>Pseudomonadota</taxon>
        <taxon>Alphaproteobacteria</taxon>
        <taxon>Acetobacterales</taxon>
        <taxon>Roseomonadaceae</taxon>
        <taxon>Falsiroseomonas</taxon>
    </lineage>
</organism>
<dbReference type="Pfam" id="PF00501">
    <property type="entry name" value="AMP-binding"/>
    <property type="match status" value="1"/>
</dbReference>
<accession>A0ABX1E152</accession>
<dbReference type="PANTHER" id="PTHR43272:SF32">
    <property type="entry name" value="AMP-DEPENDENT SYNTHETASE_LIGASE DOMAIN-CONTAINING PROTEIN"/>
    <property type="match status" value="1"/>
</dbReference>
<reference evidence="5 6" key="1">
    <citation type="submission" date="2020-03" db="EMBL/GenBank/DDBJ databases">
        <title>Roseomonas selenitidurans sp. nov. isolated from urban soil.</title>
        <authorList>
            <person name="Liu H."/>
        </authorList>
    </citation>
    <scope>NUCLEOTIDE SEQUENCE [LARGE SCALE GENOMIC DNA]</scope>
    <source>
        <strain evidence="5 6">BU-1</strain>
    </source>
</reference>
<evidence type="ECO:0000313" key="5">
    <source>
        <dbReference type="EMBL" id="NKC30874.1"/>
    </source>
</evidence>
<keyword evidence="3" id="KW-0443">Lipid metabolism</keyword>
<dbReference type="InterPro" id="IPR000873">
    <property type="entry name" value="AMP-dep_synth/lig_dom"/>
</dbReference>
<dbReference type="Proteomes" id="UP000787635">
    <property type="component" value="Unassembled WGS sequence"/>
</dbReference>
<evidence type="ECO:0000256" key="3">
    <source>
        <dbReference type="ARBA" id="ARBA00023098"/>
    </source>
</evidence>
<name>A0ABX1E152_9PROT</name>